<proteinExistence type="predicted"/>
<gene>
    <name evidence="1" type="ORF">K3G42_016673</name>
</gene>
<organism evidence="1 2">
    <name type="scientific">Sphaerodactylus townsendi</name>
    <dbReference type="NCBI Taxonomy" id="933632"/>
    <lineage>
        <taxon>Eukaryota</taxon>
        <taxon>Metazoa</taxon>
        <taxon>Chordata</taxon>
        <taxon>Craniata</taxon>
        <taxon>Vertebrata</taxon>
        <taxon>Euteleostomi</taxon>
        <taxon>Lepidosauria</taxon>
        <taxon>Squamata</taxon>
        <taxon>Bifurcata</taxon>
        <taxon>Gekkota</taxon>
        <taxon>Sphaerodactylidae</taxon>
        <taxon>Sphaerodactylus</taxon>
    </lineage>
</organism>
<keyword evidence="2" id="KW-1185">Reference proteome</keyword>
<comment type="caution">
    <text evidence="1">The sequence shown here is derived from an EMBL/GenBank/DDBJ whole genome shotgun (WGS) entry which is preliminary data.</text>
</comment>
<dbReference type="EMBL" id="CM037615">
    <property type="protein sequence ID" value="KAH8013317.1"/>
    <property type="molecule type" value="Genomic_DNA"/>
</dbReference>
<dbReference type="Proteomes" id="UP000827872">
    <property type="component" value="Linkage Group LG02"/>
</dbReference>
<accession>A0ACB8G2D2</accession>
<sequence>MQVTCISLVNIHHVSWAIVQQLLKHLEHLCPSALMVFNEKSTGFQPVPLSEWKLMFCYLYLLELLHPTSPPQQPGFYNSEEYELTVNYKNAILIICPHLMISQAISQF</sequence>
<evidence type="ECO:0000313" key="2">
    <source>
        <dbReference type="Proteomes" id="UP000827872"/>
    </source>
</evidence>
<name>A0ACB8G2D2_9SAUR</name>
<reference evidence="1" key="1">
    <citation type="submission" date="2021-08" db="EMBL/GenBank/DDBJ databases">
        <title>The first chromosome-level gecko genome reveals the dynamic sex chromosomes of Neotropical dwarf geckos (Sphaerodactylidae: Sphaerodactylus).</title>
        <authorList>
            <person name="Pinto B.J."/>
            <person name="Keating S.E."/>
            <person name="Gamble T."/>
        </authorList>
    </citation>
    <scope>NUCLEOTIDE SEQUENCE</scope>
    <source>
        <strain evidence="1">TG3544</strain>
    </source>
</reference>
<evidence type="ECO:0000313" key="1">
    <source>
        <dbReference type="EMBL" id="KAH8013317.1"/>
    </source>
</evidence>
<protein>
    <submittedName>
        <fullName evidence="1">Uncharacterized protein</fullName>
    </submittedName>
</protein>